<sequence>MGKTITTYLIDGTPKGVQTVVISNRTMIAYNIPRTRIDILREDERKELRTPALYILIGEEESGNPKAYIGETENFDKRVRDHINKKDFWQRALVFVSLAHDKTKADVQYLEKRSVELALKVNQYTLDENKQNPKNPTLTESQRSTDDEYFEDIRFIVSFMGYNIFEKAEVTDKSPMFYIVENGILAKGIYNDGGMTVLEGSKICVKESAKFRHPEQRAKMLKECRCELEDDFYIVKRAKSFPSPSGAAVFCLGRSSNGWSAWISNIDKKKAKTLNQLYRNKE</sequence>
<dbReference type="Pfam" id="PF14267">
    <property type="entry name" value="DUF4357"/>
    <property type="match status" value="1"/>
</dbReference>
<name>A0A078QSX5_PHOVU</name>
<organism evidence="2 3">
    <name type="scientific">Phocaeicola vulgatus str. 3775 SL</name>
    <name type="common">B</name>
    <name type="synonym">iv</name>
    <dbReference type="NCBI Taxonomy" id="1339350"/>
    <lineage>
        <taxon>Bacteria</taxon>
        <taxon>Pseudomonadati</taxon>
        <taxon>Bacteroidota</taxon>
        <taxon>Bacteroidia</taxon>
        <taxon>Bacteroidales</taxon>
        <taxon>Bacteroidaceae</taxon>
        <taxon>Phocaeicola</taxon>
    </lineage>
</organism>
<dbReference type="AlphaFoldDB" id="A0A078QSX5"/>
<accession>A0A078QSX5</accession>
<feature type="domain" description="GIY-YIG" evidence="1">
    <location>
        <begin position="49"/>
        <end position="126"/>
    </location>
</feature>
<evidence type="ECO:0000259" key="1">
    <source>
        <dbReference type="PROSITE" id="PS50164"/>
    </source>
</evidence>
<evidence type="ECO:0000313" key="3">
    <source>
        <dbReference type="Proteomes" id="UP000028134"/>
    </source>
</evidence>
<reference evidence="2 3" key="1">
    <citation type="submission" date="2014-04" db="EMBL/GenBank/DDBJ databases">
        <authorList>
            <person name="Sears C."/>
            <person name="Carroll K."/>
            <person name="Sack B.R."/>
            <person name="Qadri F."/>
            <person name="Myers L.L."/>
            <person name="Chung G.-T."/>
            <person name="Escheverria P."/>
            <person name="Fraser C.M."/>
            <person name="Sadzewicz L."/>
            <person name="Shefchek K.A."/>
            <person name="Tallon L."/>
            <person name="Das S.P."/>
            <person name="Daugherty S."/>
            <person name="Mongodin E.F."/>
        </authorList>
    </citation>
    <scope>NUCLEOTIDE SEQUENCE [LARGE SCALE GENOMIC DNA]</scope>
    <source>
        <strain evidence="3">3775 SL(B) 10 (iv)</strain>
    </source>
</reference>
<dbReference type="PATRIC" id="fig|1339350.3.peg.4316"/>
<protein>
    <submittedName>
        <fullName evidence="2">GIY-YIG catalytic domain protein</fullName>
    </submittedName>
</protein>
<proteinExistence type="predicted"/>
<comment type="caution">
    <text evidence="2">The sequence shown here is derived from an EMBL/GenBank/DDBJ whole genome shotgun (WGS) entry which is preliminary data.</text>
</comment>
<dbReference type="RefSeq" id="WP_032946561.1">
    <property type="nucleotide sequence ID" value="NZ_JNHI01000075.1"/>
</dbReference>
<dbReference type="InterPro" id="IPR000305">
    <property type="entry name" value="GIY-YIG_endonuc"/>
</dbReference>
<dbReference type="PROSITE" id="PS50164">
    <property type="entry name" value="GIY_YIG"/>
    <property type="match status" value="1"/>
</dbReference>
<gene>
    <name evidence="2" type="ORF">M097_4545</name>
</gene>
<evidence type="ECO:0000313" key="2">
    <source>
        <dbReference type="EMBL" id="KDS24782.1"/>
    </source>
</evidence>
<dbReference type="InterPro" id="IPR025579">
    <property type="entry name" value="DUF4357"/>
</dbReference>
<dbReference type="Proteomes" id="UP000028134">
    <property type="component" value="Unassembled WGS sequence"/>
</dbReference>
<dbReference type="EMBL" id="JNHI01000075">
    <property type="protein sequence ID" value="KDS24782.1"/>
    <property type="molecule type" value="Genomic_DNA"/>
</dbReference>
<dbReference type="CDD" id="cd10447">
    <property type="entry name" value="GIY-YIG_unchar_2"/>
    <property type="match status" value="1"/>
</dbReference>